<evidence type="ECO:0000313" key="2">
    <source>
        <dbReference type="Proteomes" id="UP000316242"/>
    </source>
</evidence>
<protein>
    <submittedName>
        <fullName evidence="1">Uncharacterized protein</fullName>
    </submittedName>
</protein>
<comment type="caution">
    <text evidence="1">The sequence shown here is derived from an EMBL/GenBank/DDBJ whole genome shotgun (WGS) entry which is preliminary data.</text>
</comment>
<name>A0ABQ0RPH7_GLUNI</name>
<evidence type="ECO:0000313" key="1">
    <source>
        <dbReference type="EMBL" id="GEC13709.1"/>
    </source>
</evidence>
<keyword evidence="2" id="KW-1185">Reference proteome</keyword>
<reference evidence="1 2" key="1">
    <citation type="submission" date="2019-06" db="EMBL/GenBank/DDBJ databases">
        <title>Whole genome shotgun sequence of Glutamicibacter nicotianae NBRC 14234.</title>
        <authorList>
            <person name="Hosoyama A."/>
            <person name="Uohara A."/>
            <person name="Ohji S."/>
            <person name="Ichikawa N."/>
        </authorList>
    </citation>
    <scope>NUCLEOTIDE SEQUENCE [LARGE SCALE GENOMIC DNA]</scope>
    <source>
        <strain evidence="1 2">NBRC 14234</strain>
    </source>
</reference>
<proteinExistence type="predicted"/>
<dbReference type="Proteomes" id="UP000316242">
    <property type="component" value="Unassembled WGS sequence"/>
</dbReference>
<accession>A0ABQ0RPH7</accession>
<organism evidence="1 2">
    <name type="scientific">Glutamicibacter nicotianae</name>
    <name type="common">Arthrobacter nicotianae</name>
    <dbReference type="NCBI Taxonomy" id="37929"/>
    <lineage>
        <taxon>Bacteria</taxon>
        <taxon>Bacillati</taxon>
        <taxon>Actinomycetota</taxon>
        <taxon>Actinomycetes</taxon>
        <taxon>Micrococcales</taxon>
        <taxon>Micrococcaceae</taxon>
        <taxon>Glutamicibacter</taxon>
    </lineage>
</organism>
<dbReference type="EMBL" id="BJNE01000017">
    <property type="protein sequence ID" value="GEC13709.1"/>
    <property type="molecule type" value="Genomic_DNA"/>
</dbReference>
<sequence length="85" mass="8889">MITAIAEAITQASRPSAVKTAKMAVASTIATRMILASMAPTEVLVALAKRLAAGDSLGFLSSVLDCGPWWAVFVIFQMSLSIKCS</sequence>
<gene>
    <name evidence="1" type="ORF">ANI01nite_29120</name>
</gene>